<evidence type="ECO:0000256" key="2">
    <source>
        <dbReference type="SAM" id="Phobius"/>
    </source>
</evidence>
<dbReference type="SUPFAM" id="SSF57997">
    <property type="entry name" value="Tropomyosin"/>
    <property type="match status" value="1"/>
</dbReference>
<comment type="caution">
    <text evidence="3">The sequence shown here is derived from an EMBL/GenBank/DDBJ whole genome shotgun (WGS) entry which is preliminary data.</text>
</comment>
<evidence type="ECO:0000313" key="3">
    <source>
        <dbReference type="EMBL" id="CAB4004786.1"/>
    </source>
</evidence>
<evidence type="ECO:0000313" key="4">
    <source>
        <dbReference type="Proteomes" id="UP001152795"/>
    </source>
</evidence>
<feature type="compositionally biased region" description="Basic and acidic residues" evidence="1">
    <location>
        <begin position="586"/>
        <end position="606"/>
    </location>
</feature>
<protein>
    <submittedName>
        <fullName evidence="3">Uncharacterized protein</fullName>
    </submittedName>
</protein>
<feature type="compositionally biased region" description="Basic and acidic residues" evidence="1">
    <location>
        <begin position="509"/>
        <end position="528"/>
    </location>
</feature>
<feature type="region of interest" description="Disordered" evidence="1">
    <location>
        <begin position="461"/>
        <end position="551"/>
    </location>
</feature>
<dbReference type="AlphaFoldDB" id="A0A6S7HJE0"/>
<accession>A0A6S7HJE0</accession>
<dbReference type="EMBL" id="CACRXK020004997">
    <property type="protein sequence ID" value="CAB4004786.1"/>
    <property type="molecule type" value="Genomic_DNA"/>
</dbReference>
<reference evidence="3" key="1">
    <citation type="submission" date="2020-04" db="EMBL/GenBank/DDBJ databases">
        <authorList>
            <person name="Alioto T."/>
            <person name="Alioto T."/>
            <person name="Gomez Garrido J."/>
        </authorList>
    </citation>
    <scope>NUCLEOTIDE SEQUENCE</scope>
    <source>
        <strain evidence="3">A484AB</strain>
    </source>
</reference>
<keyword evidence="4" id="KW-1185">Reference proteome</keyword>
<dbReference type="PANTHER" id="PTHR36493:SF3">
    <property type="entry name" value="CHITIN-BINDING TYPE-4 DOMAIN-CONTAINING PROTEIN"/>
    <property type="match status" value="1"/>
</dbReference>
<evidence type="ECO:0000256" key="1">
    <source>
        <dbReference type="SAM" id="MobiDB-lite"/>
    </source>
</evidence>
<dbReference type="Proteomes" id="UP001152795">
    <property type="component" value="Unassembled WGS sequence"/>
</dbReference>
<feature type="compositionally biased region" description="Basic and acidic residues" evidence="1">
    <location>
        <begin position="474"/>
        <end position="493"/>
    </location>
</feature>
<proteinExistence type="predicted"/>
<feature type="compositionally biased region" description="Basic and acidic residues" evidence="1">
    <location>
        <begin position="663"/>
        <end position="680"/>
    </location>
</feature>
<keyword evidence="2" id="KW-0812">Transmembrane</keyword>
<organism evidence="3 4">
    <name type="scientific">Paramuricea clavata</name>
    <name type="common">Red gorgonian</name>
    <name type="synonym">Violescent sea-whip</name>
    <dbReference type="NCBI Taxonomy" id="317549"/>
    <lineage>
        <taxon>Eukaryota</taxon>
        <taxon>Metazoa</taxon>
        <taxon>Cnidaria</taxon>
        <taxon>Anthozoa</taxon>
        <taxon>Octocorallia</taxon>
        <taxon>Malacalcyonacea</taxon>
        <taxon>Plexauridae</taxon>
        <taxon>Paramuricea</taxon>
    </lineage>
</organism>
<keyword evidence="2" id="KW-1133">Transmembrane helix</keyword>
<feature type="compositionally biased region" description="Acidic residues" evidence="1">
    <location>
        <begin position="607"/>
        <end position="623"/>
    </location>
</feature>
<dbReference type="OrthoDB" id="10431843at2759"/>
<feature type="region of interest" description="Disordered" evidence="1">
    <location>
        <begin position="568"/>
        <end position="623"/>
    </location>
</feature>
<name>A0A6S7HJE0_PARCT</name>
<feature type="non-terminal residue" evidence="3">
    <location>
        <position position="680"/>
    </location>
</feature>
<dbReference type="PANTHER" id="PTHR36493">
    <property type="entry name" value="NEUROBLAST DIFFERENTIATION-ASSOCIATED PROTEIN AHNAK-LIKE PROTEIN"/>
    <property type="match status" value="1"/>
</dbReference>
<gene>
    <name evidence="3" type="ORF">PACLA_8A010152</name>
</gene>
<feature type="compositionally biased region" description="Polar residues" evidence="1">
    <location>
        <begin position="461"/>
        <end position="471"/>
    </location>
</feature>
<feature type="transmembrane region" description="Helical" evidence="2">
    <location>
        <begin position="20"/>
        <end position="38"/>
    </location>
</feature>
<keyword evidence="2" id="KW-0472">Membrane</keyword>
<feature type="region of interest" description="Disordered" evidence="1">
    <location>
        <begin position="660"/>
        <end position="680"/>
    </location>
</feature>
<sequence>MKLPLKFRTKSMELSHFKALVVFVFAVYGILIPLWFAFHGNKLLDSNDQWRTMVISSTRIARSQMKENGYFDRKRKRASKSVINKKHSGKVIKHHSKRPPTLPKPLYSLYYMPAVPVPPHPRHKVSYYSGRLLSMKWDHICCQSINCLRKFPLFPLLPIKKRFIRRLRLSENGKLYGQRIAGLLKPPESGSYSVYMKCLSTCEFWLSDNEYPLRSKLLKKIVRGLPVEHGLKVNNSRSLIFKVSLQTGRAYFMDVLLTVYRYTKRPFEVLWKLPSRDTFVPLTKEFFAGFHKNPESLTNVLKLYAHSPSVTLTPFLESIEEPGDDDDDYTILGGKTDFNMNFTFLDNQGRPIFVNSSLGYQNLLRLPFNKSSRENPPSLKECPNGPLFWGNKSLKKYAGVWKTHFSSVFPEDATGHMVCIGNRYPVDCQGNKMMSRETISKVLTFYSKALDGSKIRYSSLTDRLSTTSEWSSGVEDKVRGAEDNVPGAEDKVPGAENNVPGAEDNVPGGEDKVPGVEDKVPGAEDKVPGAENNVPGAEDNVPGAEDNVPGVEEKVPGVEEKVPGVEEKVPGAENNVPGAEDNVPGGEDKVPGAEDKVPGAEDKVPGAEDEVPGAEDEVPGADDEVPAAEDVVFGAEDEVLGAEDEVAGAEDVVPVAEDVVPDADDKVPHAEDKVPHAEDK</sequence>